<evidence type="ECO:0000313" key="6">
    <source>
        <dbReference type="EMBL" id="RIY35388.1"/>
    </source>
</evidence>
<keyword evidence="7" id="KW-1185">Reference proteome</keyword>
<evidence type="ECO:0000313" key="7">
    <source>
        <dbReference type="Proteomes" id="UP000045051"/>
    </source>
</evidence>
<organism evidence="5 7">
    <name type="scientific">Capnocytophaga canis</name>
    <dbReference type="NCBI Taxonomy" id="1848903"/>
    <lineage>
        <taxon>Bacteria</taxon>
        <taxon>Pseudomonadati</taxon>
        <taxon>Bacteroidota</taxon>
        <taxon>Flavobacteriia</taxon>
        <taxon>Flavobacteriales</taxon>
        <taxon>Flavobacteriaceae</taxon>
        <taxon>Capnocytophaga</taxon>
    </lineage>
</organism>
<dbReference type="RefSeq" id="WP_042345510.1">
    <property type="nucleotide sequence ID" value="NZ_CDOI01000208.1"/>
</dbReference>
<keyword evidence="2" id="KW-0547">Nucleotide-binding</keyword>
<dbReference type="InterPro" id="IPR017871">
    <property type="entry name" value="ABC_transporter-like_CS"/>
</dbReference>
<reference evidence="6 8" key="2">
    <citation type="submission" date="2017-08" db="EMBL/GenBank/DDBJ databases">
        <title>Capnocytophaga canis 17-158 assembly.</title>
        <authorList>
            <person name="Gulvik C.A."/>
        </authorList>
    </citation>
    <scope>NUCLEOTIDE SEQUENCE [LARGE SCALE GENOMIC DNA]</scope>
    <source>
        <strain evidence="6 8">17-158</strain>
    </source>
</reference>
<dbReference type="AlphaFoldDB" id="A0A0B7IDG3"/>
<dbReference type="Proteomes" id="UP000265497">
    <property type="component" value="Unassembled WGS sequence"/>
</dbReference>
<dbReference type="EMBL" id="CDOI01000208">
    <property type="protein sequence ID" value="CEN49780.1"/>
    <property type="molecule type" value="Genomic_DNA"/>
</dbReference>
<dbReference type="GO" id="GO:0016887">
    <property type="term" value="F:ATP hydrolysis activity"/>
    <property type="evidence" value="ECO:0007669"/>
    <property type="project" value="InterPro"/>
</dbReference>
<name>A0A0B7IDG3_9FLAO</name>
<dbReference type="Gene3D" id="3.40.50.300">
    <property type="entry name" value="P-loop containing nucleotide triphosphate hydrolases"/>
    <property type="match status" value="1"/>
</dbReference>
<dbReference type="PANTHER" id="PTHR42781:SF4">
    <property type="entry name" value="SPERMIDINE_PUTRESCINE IMPORT ATP-BINDING PROTEIN POTA"/>
    <property type="match status" value="1"/>
</dbReference>
<accession>A0A0B7IDG3</accession>
<evidence type="ECO:0000259" key="4">
    <source>
        <dbReference type="PROSITE" id="PS50893"/>
    </source>
</evidence>
<keyword evidence="3 6" id="KW-0067">ATP-binding</keyword>
<proteinExistence type="predicted"/>
<dbReference type="GO" id="GO:0005524">
    <property type="term" value="F:ATP binding"/>
    <property type="evidence" value="ECO:0007669"/>
    <property type="project" value="UniProtKB-KW"/>
</dbReference>
<dbReference type="Proteomes" id="UP000045051">
    <property type="component" value="Unassembled WGS sequence"/>
</dbReference>
<reference evidence="5 7" key="1">
    <citation type="submission" date="2015-01" db="EMBL/GenBank/DDBJ databases">
        <authorList>
            <person name="Xiang T."/>
            <person name="Song Y."/>
            <person name="Huang L."/>
            <person name="Wang B."/>
            <person name="Wu P."/>
        </authorList>
    </citation>
    <scope>NUCLEOTIDE SEQUENCE [LARGE SCALE GENOMIC DNA]</scope>
    <source>
        <strain evidence="5 7">CcD38</strain>
    </source>
</reference>
<evidence type="ECO:0000256" key="2">
    <source>
        <dbReference type="ARBA" id="ARBA00022741"/>
    </source>
</evidence>
<dbReference type="InterPro" id="IPR027417">
    <property type="entry name" value="P-loop_NTPase"/>
</dbReference>
<dbReference type="InterPro" id="IPR003439">
    <property type="entry name" value="ABC_transporter-like_ATP-bd"/>
</dbReference>
<dbReference type="PROSITE" id="PS50893">
    <property type="entry name" value="ABC_TRANSPORTER_2"/>
    <property type="match status" value="1"/>
</dbReference>
<sequence length="308" mass="35241">MLKVNNISYTYDGFNAGFRDISFELQQGEHLSVMGESGSGKSTLLKAIYGLFDLQEGTIFFNENKVVGPSRQLVPGYEKMKYLAQDFGLSPYHTVAENIGKFLSNIDLDYKKQRVSELLSLVEMERFSDRKAHLLSGGEKQRVGLAVALAQEPELLILDEPFSQIDTFRRNKLQRTLFAYLKDKNISCIVATHDSREALAFADKVLIMKDGISIMFGNLLDVYRQNKDFYTASLFGDVTRYSRENNVLLLKPYEIEVVEKSDWEAMILSSYYQGDMFLITAVSNAEPVYFYHKNPLKKDEKVYLSKKN</sequence>
<evidence type="ECO:0000256" key="1">
    <source>
        <dbReference type="ARBA" id="ARBA00022448"/>
    </source>
</evidence>
<keyword evidence="1" id="KW-0813">Transport</keyword>
<dbReference type="SMART" id="SM00382">
    <property type="entry name" value="AAA"/>
    <property type="match status" value="1"/>
</dbReference>
<gene>
    <name evidence="5" type="ORF">CCAND38_910007</name>
    <name evidence="6" type="ORF">CKY20_10350</name>
</gene>
<keyword evidence="5" id="KW-0378">Hydrolase</keyword>
<evidence type="ECO:0000313" key="5">
    <source>
        <dbReference type="EMBL" id="CEN49780.1"/>
    </source>
</evidence>
<feature type="domain" description="ABC transporter" evidence="4">
    <location>
        <begin position="2"/>
        <end position="235"/>
    </location>
</feature>
<dbReference type="Pfam" id="PF00005">
    <property type="entry name" value="ABC_tran"/>
    <property type="match status" value="1"/>
</dbReference>
<dbReference type="PROSITE" id="PS00211">
    <property type="entry name" value="ABC_TRANSPORTER_1"/>
    <property type="match status" value="1"/>
</dbReference>
<evidence type="ECO:0000313" key="8">
    <source>
        <dbReference type="Proteomes" id="UP000265497"/>
    </source>
</evidence>
<dbReference type="SUPFAM" id="SSF52540">
    <property type="entry name" value="P-loop containing nucleoside triphosphate hydrolases"/>
    <property type="match status" value="1"/>
</dbReference>
<dbReference type="EMBL" id="NSDI01000012">
    <property type="protein sequence ID" value="RIY35388.1"/>
    <property type="molecule type" value="Genomic_DNA"/>
</dbReference>
<dbReference type="InterPro" id="IPR050093">
    <property type="entry name" value="ABC_SmlMolc_Importer"/>
</dbReference>
<dbReference type="InterPro" id="IPR003593">
    <property type="entry name" value="AAA+_ATPase"/>
</dbReference>
<evidence type="ECO:0000256" key="3">
    <source>
        <dbReference type="ARBA" id="ARBA00022840"/>
    </source>
</evidence>
<dbReference type="EC" id="3.6.3.30" evidence="5"/>
<protein>
    <submittedName>
        <fullName evidence="6">ABC transporter ATP-binding protein</fullName>
    </submittedName>
    <submittedName>
        <fullName evidence="5">Sulfate-transporting ATPase</fullName>
        <ecNumber evidence="5">3.6.3.30</ecNumber>
    </submittedName>
</protein>
<dbReference type="PANTHER" id="PTHR42781">
    <property type="entry name" value="SPERMIDINE/PUTRESCINE IMPORT ATP-BINDING PROTEIN POTA"/>
    <property type="match status" value="1"/>
</dbReference>